<name>W7YXM6_9BACL</name>
<protein>
    <submittedName>
        <fullName evidence="2">CcdC protein</fullName>
    </submittedName>
</protein>
<dbReference type="PANTHER" id="PTHR39164:SF1">
    <property type="entry name" value="PROTEIN CCDC"/>
    <property type="match status" value="1"/>
</dbReference>
<keyword evidence="1" id="KW-0472">Membrane</keyword>
<evidence type="ECO:0000313" key="2">
    <source>
        <dbReference type="EMBL" id="GAF09431.1"/>
    </source>
</evidence>
<dbReference type="PANTHER" id="PTHR39164">
    <property type="entry name" value="PROTEIN CCDC"/>
    <property type="match status" value="1"/>
</dbReference>
<reference evidence="2 3" key="1">
    <citation type="journal article" date="2014" name="Genome Announc.">
        <title>Draft Genome Sequence of Paenibacillus pini JCM 16418T, Isolated from the Rhizosphere of Pine Tree.</title>
        <authorList>
            <person name="Yuki M."/>
            <person name="Oshima K."/>
            <person name="Suda W."/>
            <person name="Oshida Y."/>
            <person name="Kitamura K."/>
            <person name="Iida Y."/>
            <person name="Hattori M."/>
            <person name="Ohkuma M."/>
        </authorList>
    </citation>
    <scope>NUCLEOTIDE SEQUENCE [LARGE SCALE GENOMIC DNA]</scope>
    <source>
        <strain evidence="2 3">JCM 16418</strain>
    </source>
</reference>
<evidence type="ECO:0000313" key="3">
    <source>
        <dbReference type="Proteomes" id="UP000019364"/>
    </source>
</evidence>
<dbReference type="eggNOG" id="COG4846">
    <property type="taxonomic scope" value="Bacteria"/>
</dbReference>
<dbReference type="InterPro" id="IPR031306">
    <property type="entry name" value="CcdC"/>
</dbReference>
<dbReference type="AlphaFoldDB" id="W7YXM6"/>
<feature type="transmembrane region" description="Helical" evidence="1">
    <location>
        <begin position="6"/>
        <end position="29"/>
    </location>
</feature>
<comment type="caution">
    <text evidence="2">The sequence shown here is derived from an EMBL/GenBank/DDBJ whole genome shotgun (WGS) entry which is preliminary data.</text>
</comment>
<feature type="transmembrane region" description="Helical" evidence="1">
    <location>
        <begin position="127"/>
        <end position="147"/>
    </location>
</feature>
<proteinExistence type="predicted"/>
<feature type="transmembrane region" description="Helical" evidence="1">
    <location>
        <begin position="65"/>
        <end position="83"/>
    </location>
</feature>
<dbReference type="OrthoDB" id="120091at2"/>
<dbReference type="EMBL" id="BAVZ01000012">
    <property type="protein sequence ID" value="GAF09431.1"/>
    <property type="molecule type" value="Genomic_DNA"/>
</dbReference>
<keyword evidence="1" id="KW-0812">Transmembrane</keyword>
<feature type="transmembrane region" description="Helical" evidence="1">
    <location>
        <begin position="103"/>
        <end position="121"/>
    </location>
</feature>
<accession>W7YXM6</accession>
<gene>
    <name evidence="2" type="ORF">JCM16418_3572</name>
</gene>
<keyword evidence="3" id="KW-1185">Reference proteome</keyword>
<dbReference type="Pfam" id="PF07301">
    <property type="entry name" value="DUF1453"/>
    <property type="match status" value="1"/>
</dbReference>
<sequence>MPHISPLYLQIGTTVGTLVLALLTIFIRLKASHRPVTIKKILIPPLGMSTGFLMFVVPAVRVPMLWALAAFLVGWLLFSYPLIRSTKFEFVEGKVFAQRSKSFIVILFVLLAVRMLLHQVIEEYVSLPQTGALFFLLAFGMITRWRLYMLKQYYKFAAEGLVSQEEETKKNSLSSRNKKD</sequence>
<dbReference type="InterPro" id="IPR058247">
    <property type="entry name" value="DUF1453"/>
</dbReference>
<keyword evidence="1" id="KW-1133">Transmembrane helix</keyword>
<dbReference type="STRING" id="1236976.JCM16418_3572"/>
<feature type="transmembrane region" description="Helical" evidence="1">
    <location>
        <begin position="41"/>
        <end position="59"/>
    </location>
</feature>
<dbReference type="Proteomes" id="UP000019364">
    <property type="component" value="Unassembled WGS sequence"/>
</dbReference>
<dbReference type="RefSeq" id="WP_052020408.1">
    <property type="nucleotide sequence ID" value="NZ_BAVZ01000012.1"/>
</dbReference>
<organism evidence="2 3">
    <name type="scientific">Paenibacillus pini JCM 16418</name>
    <dbReference type="NCBI Taxonomy" id="1236976"/>
    <lineage>
        <taxon>Bacteria</taxon>
        <taxon>Bacillati</taxon>
        <taxon>Bacillota</taxon>
        <taxon>Bacilli</taxon>
        <taxon>Bacillales</taxon>
        <taxon>Paenibacillaceae</taxon>
        <taxon>Paenibacillus</taxon>
    </lineage>
</organism>
<evidence type="ECO:0000256" key="1">
    <source>
        <dbReference type="SAM" id="Phobius"/>
    </source>
</evidence>
<dbReference type="PIRSF" id="PIRSF021441">
    <property type="entry name" value="DUF1453"/>
    <property type="match status" value="1"/>
</dbReference>